<dbReference type="InterPro" id="IPR002110">
    <property type="entry name" value="Ankyrin_rpt"/>
</dbReference>
<gene>
    <name evidence="3" type="ORF">M406DRAFT_330629</name>
</gene>
<dbReference type="RefSeq" id="XP_040775245.1">
    <property type="nucleotide sequence ID" value="XM_040920546.1"/>
</dbReference>
<dbReference type="InterPro" id="IPR036770">
    <property type="entry name" value="Ankyrin_rpt-contain_sf"/>
</dbReference>
<evidence type="ECO:0000313" key="4">
    <source>
        <dbReference type="Proteomes" id="UP000803844"/>
    </source>
</evidence>
<dbReference type="SUPFAM" id="SSF48403">
    <property type="entry name" value="Ankyrin repeat"/>
    <property type="match status" value="1"/>
</dbReference>
<proteinExistence type="predicted"/>
<protein>
    <submittedName>
        <fullName evidence="3">Ankyrin</fullName>
    </submittedName>
</protein>
<dbReference type="EMBL" id="MU032348">
    <property type="protein sequence ID" value="KAF3764284.1"/>
    <property type="molecule type" value="Genomic_DNA"/>
</dbReference>
<organism evidence="3 4">
    <name type="scientific">Cryphonectria parasitica (strain ATCC 38755 / EP155)</name>
    <dbReference type="NCBI Taxonomy" id="660469"/>
    <lineage>
        <taxon>Eukaryota</taxon>
        <taxon>Fungi</taxon>
        <taxon>Dikarya</taxon>
        <taxon>Ascomycota</taxon>
        <taxon>Pezizomycotina</taxon>
        <taxon>Sordariomycetes</taxon>
        <taxon>Sordariomycetidae</taxon>
        <taxon>Diaporthales</taxon>
        <taxon>Cryphonectriaceae</taxon>
        <taxon>Cryphonectria-Endothia species complex</taxon>
        <taxon>Cryphonectria</taxon>
    </lineage>
</organism>
<dbReference type="GeneID" id="63837675"/>
<dbReference type="AlphaFoldDB" id="A0A9P5CME4"/>
<dbReference type="Gene3D" id="1.25.40.20">
    <property type="entry name" value="Ankyrin repeat-containing domain"/>
    <property type="match status" value="2"/>
</dbReference>
<keyword evidence="2" id="KW-0040">ANK repeat</keyword>
<accession>A0A9P5CME4</accession>
<reference evidence="3" key="1">
    <citation type="journal article" date="2020" name="Phytopathology">
        <title>Genome sequence of the chestnut blight fungus Cryphonectria parasitica EP155: A fundamental resource for an archetypical invasive plant pathogen.</title>
        <authorList>
            <person name="Crouch J.A."/>
            <person name="Dawe A."/>
            <person name="Aerts A."/>
            <person name="Barry K."/>
            <person name="Churchill A.C.L."/>
            <person name="Grimwood J."/>
            <person name="Hillman B."/>
            <person name="Milgroom M.G."/>
            <person name="Pangilinan J."/>
            <person name="Smith M."/>
            <person name="Salamov A."/>
            <person name="Schmutz J."/>
            <person name="Yadav J."/>
            <person name="Grigoriev I.V."/>
            <person name="Nuss D."/>
        </authorList>
    </citation>
    <scope>NUCLEOTIDE SEQUENCE</scope>
    <source>
        <strain evidence="3">EP155</strain>
    </source>
</reference>
<sequence>MPDPVCAEQCIKLLLARGTNLSVVDNNGDTLLHKVHFATPVTTVKLLAQAGAPTDQENKEEQTPLYSAINAGNFDVSEYLVVHAKVRVNLRMLIDAKIDHTVVRPIFGGSLLYTALGIRDDGVRARMVRYLVDDVKVDVNGPGGILKYPNINAAFKRFDSRDHVDTKILDFLVRRGADLEVSDDQGRQAAHLAAIGISKHGLQILLTGKKPADTNATDNFGRMPIHFANSGSFSDCFEYLLGGKLVKDVDVPDSDGWTPLMWAARSTNPVIQDMLTPKNAALERIRNGKVEVWNDADHDIQVGHFKGRFCSSCFANKTLQFIIWKVQIKILGCE</sequence>
<dbReference type="OrthoDB" id="4765583at2759"/>
<evidence type="ECO:0000256" key="1">
    <source>
        <dbReference type="ARBA" id="ARBA00022737"/>
    </source>
</evidence>
<keyword evidence="4" id="KW-1185">Reference proteome</keyword>
<dbReference type="PANTHER" id="PTHR24201">
    <property type="entry name" value="ANK_REP_REGION DOMAIN-CONTAINING PROTEIN"/>
    <property type="match status" value="1"/>
</dbReference>
<name>A0A9P5CME4_CRYP1</name>
<dbReference type="Pfam" id="PF12796">
    <property type="entry name" value="Ank_2"/>
    <property type="match status" value="2"/>
</dbReference>
<evidence type="ECO:0000256" key="2">
    <source>
        <dbReference type="ARBA" id="ARBA00023043"/>
    </source>
</evidence>
<evidence type="ECO:0000313" key="3">
    <source>
        <dbReference type="EMBL" id="KAF3764284.1"/>
    </source>
</evidence>
<comment type="caution">
    <text evidence="3">The sequence shown here is derived from an EMBL/GenBank/DDBJ whole genome shotgun (WGS) entry which is preliminary data.</text>
</comment>
<dbReference type="InterPro" id="IPR050776">
    <property type="entry name" value="Ank_Repeat/CDKN_Inhibitor"/>
</dbReference>
<dbReference type="SMART" id="SM00248">
    <property type="entry name" value="ANK"/>
    <property type="match status" value="5"/>
</dbReference>
<keyword evidence="1" id="KW-0677">Repeat</keyword>
<dbReference type="Proteomes" id="UP000803844">
    <property type="component" value="Unassembled WGS sequence"/>
</dbReference>